<dbReference type="RefSeq" id="WP_404549186.1">
    <property type="nucleotide sequence ID" value="NZ_JADIKJ010000024.1"/>
</dbReference>
<name>A0ABW8JQS9_9GAMM</name>
<dbReference type="Pfam" id="PF00112">
    <property type="entry name" value="Peptidase_C1"/>
    <property type="match status" value="1"/>
</dbReference>
<evidence type="ECO:0000259" key="1">
    <source>
        <dbReference type="Pfam" id="PF00112"/>
    </source>
</evidence>
<comment type="caution">
    <text evidence="2">The sequence shown here is derived from an EMBL/GenBank/DDBJ whole genome shotgun (WGS) entry which is preliminary data.</text>
</comment>
<sequence>MRRDQFATASCQSRSPGIYSDPACTADRIDHAALIVGYGVDDQTNQAYWIVKIAGHQLGRARL</sequence>
<accession>A0ABW8JQS9</accession>
<keyword evidence="3" id="KW-1185">Reference proteome</keyword>
<reference evidence="2 3" key="1">
    <citation type="submission" date="2020-10" db="EMBL/GenBank/DDBJ databases">
        <title>Phylogeny of dyella-like bacteria.</title>
        <authorList>
            <person name="Fu J."/>
        </authorList>
    </citation>
    <scope>NUCLEOTIDE SEQUENCE [LARGE SCALE GENOMIC DNA]</scope>
    <source>
        <strain evidence="2 3">JP1</strain>
    </source>
</reference>
<organism evidence="2 3">
    <name type="scientific">Dyella jejuensis</name>
    <dbReference type="NCBI Taxonomy" id="1432009"/>
    <lineage>
        <taxon>Bacteria</taxon>
        <taxon>Pseudomonadati</taxon>
        <taxon>Pseudomonadota</taxon>
        <taxon>Gammaproteobacteria</taxon>
        <taxon>Lysobacterales</taxon>
        <taxon>Rhodanobacteraceae</taxon>
        <taxon>Dyella</taxon>
    </lineage>
</organism>
<protein>
    <recommendedName>
        <fullName evidence="1">Peptidase C1A papain C-terminal domain-containing protein</fullName>
    </recommendedName>
</protein>
<feature type="domain" description="Peptidase C1A papain C-terminal" evidence="1">
    <location>
        <begin position="10"/>
        <end position="52"/>
    </location>
</feature>
<dbReference type="SUPFAM" id="SSF54001">
    <property type="entry name" value="Cysteine proteinases"/>
    <property type="match status" value="1"/>
</dbReference>
<gene>
    <name evidence="2" type="ORF">ISP15_17420</name>
</gene>
<proteinExistence type="predicted"/>
<evidence type="ECO:0000313" key="2">
    <source>
        <dbReference type="EMBL" id="MFK2902120.1"/>
    </source>
</evidence>
<dbReference type="Gene3D" id="3.90.70.10">
    <property type="entry name" value="Cysteine proteinases"/>
    <property type="match status" value="1"/>
</dbReference>
<dbReference type="Proteomes" id="UP001620461">
    <property type="component" value="Unassembled WGS sequence"/>
</dbReference>
<dbReference type="InterPro" id="IPR038765">
    <property type="entry name" value="Papain-like_cys_pep_sf"/>
</dbReference>
<dbReference type="InterPro" id="IPR000668">
    <property type="entry name" value="Peptidase_C1A_C"/>
</dbReference>
<dbReference type="EMBL" id="JADIKJ010000024">
    <property type="protein sequence ID" value="MFK2902120.1"/>
    <property type="molecule type" value="Genomic_DNA"/>
</dbReference>
<evidence type="ECO:0000313" key="3">
    <source>
        <dbReference type="Proteomes" id="UP001620461"/>
    </source>
</evidence>